<feature type="region of interest" description="Disordered" evidence="1">
    <location>
        <begin position="214"/>
        <end position="246"/>
    </location>
</feature>
<evidence type="ECO:0000313" key="3">
    <source>
        <dbReference type="Proteomes" id="UP000053820"/>
    </source>
</evidence>
<feature type="compositionally biased region" description="Polar residues" evidence="1">
    <location>
        <begin position="19"/>
        <end position="34"/>
    </location>
</feature>
<proteinExistence type="predicted"/>
<sequence length="430" mass="45236">MTWPSSPSLAPGIAPSGRNAPSKSRAPSSPDVSHSLFQNTQAVRSELCCALDYLDSVQVLSSPSASMSMGRPGDTIATRAGPSSSKGDSPSMLPGEGFLLRSNLQHLDKALELMSHKAPTKQSRGIPDVSPPSNLQPLCLPLPSRTTGVPPSTPARNASPPTPVHTGPNSMQCSGTNKSRCGARCGRKVAIPQAHSPKDRIPALYCCNHTAQAAAYSSPPPSTCKAPVSCNDRKTPESGGQPEDEDEVAILSTLASKEVLELISHETPMKHSRGTSDLSPPSNPHPRRLPLPSHTTSVPPSTPTPPAPVCTGPNSVQCSGTNKSRGGARCVRKIRISLAHSPKDCIPALYCYNHTAQAAAYPSPLPSTRKVPVPCNDRKTPRSGGRPKYKDEVTISSTLTSKNPLPTQDPYSHGDQGKASPILTILGADR</sequence>
<dbReference type="AlphaFoldDB" id="A0A0C9VS74"/>
<feature type="compositionally biased region" description="Polar residues" evidence="1">
    <location>
        <begin position="144"/>
        <end position="156"/>
    </location>
</feature>
<feature type="compositionally biased region" description="Polar residues" evidence="1">
    <location>
        <begin position="312"/>
        <end position="324"/>
    </location>
</feature>
<dbReference type="EMBL" id="KN839870">
    <property type="protein sequence ID" value="KIJ60680.1"/>
    <property type="molecule type" value="Genomic_DNA"/>
</dbReference>
<evidence type="ECO:0000313" key="2">
    <source>
        <dbReference type="EMBL" id="KIJ60680.1"/>
    </source>
</evidence>
<protein>
    <submittedName>
        <fullName evidence="2">Uncharacterized protein</fullName>
    </submittedName>
</protein>
<reference evidence="2 3" key="1">
    <citation type="submission" date="2014-04" db="EMBL/GenBank/DDBJ databases">
        <title>Evolutionary Origins and Diversification of the Mycorrhizal Mutualists.</title>
        <authorList>
            <consortium name="DOE Joint Genome Institute"/>
            <consortium name="Mycorrhizal Genomics Consortium"/>
            <person name="Kohler A."/>
            <person name="Kuo A."/>
            <person name="Nagy L.G."/>
            <person name="Floudas D."/>
            <person name="Copeland A."/>
            <person name="Barry K.W."/>
            <person name="Cichocki N."/>
            <person name="Veneault-Fourrey C."/>
            <person name="LaButti K."/>
            <person name="Lindquist E.A."/>
            <person name="Lipzen A."/>
            <person name="Lundell T."/>
            <person name="Morin E."/>
            <person name="Murat C."/>
            <person name="Riley R."/>
            <person name="Ohm R."/>
            <person name="Sun H."/>
            <person name="Tunlid A."/>
            <person name="Henrissat B."/>
            <person name="Grigoriev I.V."/>
            <person name="Hibbett D.S."/>
            <person name="Martin F."/>
        </authorList>
    </citation>
    <scope>NUCLEOTIDE SEQUENCE [LARGE SCALE GENOMIC DNA]</scope>
    <source>
        <strain evidence="2 3">MD-312</strain>
    </source>
</reference>
<feature type="region of interest" description="Disordered" evidence="1">
    <location>
        <begin position="265"/>
        <end position="324"/>
    </location>
</feature>
<name>A0A0C9VS74_9AGAM</name>
<feature type="region of interest" description="Disordered" evidence="1">
    <location>
        <begin position="1"/>
        <end position="34"/>
    </location>
</feature>
<gene>
    <name evidence="2" type="ORF">HYDPIDRAFT_32101</name>
</gene>
<accession>A0A0C9VS74</accession>
<feature type="compositionally biased region" description="Low complexity" evidence="1">
    <location>
        <begin position="290"/>
        <end position="299"/>
    </location>
</feature>
<keyword evidence="3" id="KW-1185">Reference proteome</keyword>
<feature type="compositionally biased region" description="Polar residues" evidence="1">
    <location>
        <begin position="394"/>
        <end position="410"/>
    </location>
</feature>
<feature type="region of interest" description="Disordered" evidence="1">
    <location>
        <begin position="144"/>
        <end position="175"/>
    </location>
</feature>
<dbReference type="HOGENOM" id="CLU_637876_0_0_1"/>
<feature type="region of interest" description="Disordered" evidence="1">
    <location>
        <begin position="62"/>
        <end position="97"/>
    </location>
</feature>
<evidence type="ECO:0000256" key="1">
    <source>
        <dbReference type="SAM" id="MobiDB-lite"/>
    </source>
</evidence>
<organism evidence="2 3">
    <name type="scientific">Hydnomerulius pinastri MD-312</name>
    <dbReference type="NCBI Taxonomy" id="994086"/>
    <lineage>
        <taxon>Eukaryota</taxon>
        <taxon>Fungi</taxon>
        <taxon>Dikarya</taxon>
        <taxon>Basidiomycota</taxon>
        <taxon>Agaricomycotina</taxon>
        <taxon>Agaricomycetes</taxon>
        <taxon>Agaricomycetidae</taxon>
        <taxon>Boletales</taxon>
        <taxon>Boletales incertae sedis</taxon>
        <taxon>Leucogyrophana</taxon>
    </lineage>
</organism>
<dbReference type="Proteomes" id="UP000053820">
    <property type="component" value="Unassembled WGS sequence"/>
</dbReference>
<feature type="region of interest" description="Disordered" evidence="1">
    <location>
        <begin position="363"/>
        <end position="430"/>
    </location>
</feature>